<dbReference type="Proteomes" id="UP001055811">
    <property type="component" value="Linkage Group LG07"/>
</dbReference>
<organism evidence="1 2">
    <name type="scientific">Cichorium intybus</name>
    <name type="common">Chicory</name>
    <dbReference type="NCBI Taxonomy" id="13427"/>
    <lineage>
        <taxon>Eukaryota</taxon>
        <taxon>Viridiplantae</taxon>
        <taxon>Streptophyta</taxon>
        <taxon>Embryophyta</taxon>
        <taxon>Tracheophyta</taxon>
        <taxon>Spermatophyta</taxon>
        <taxon>Magnoliopsida</taxon>
        <taxon>eudicotyledons</taxon>
        <taxon>Gunneridae</taxon>
        <taxon>Pentapetalae</taxon>
        <taxon>asterids</taxon>
        <taxon>campanulids</taxon>
        <taxon>Asterales</taxon>
        <taxon>Asteraceae</taxon>
        <taxon>Cichorioideae</taxon>
        <taxon>Cichorieae</taxon>
        <taxon>Cichoriinae</taxon>
        <taxon>Cichorium</taxon>
    </lineage>
</organism>
<reference evidence="2" key="1">
    <citation type="journal article" date="2022" name="Mol. Ecol. Resour.">
        <title>The genomes of chicory, endive, great burdock and yacon provide insights into Asteraceae palaeo-polyploidization history and plant inulin production.</title>
        <authorList>
            <person name="Fan W."/>
            <person name="Wang S."/>
            <person name="Wang H."/>
            <person name="Wang A."/>
            <person name="Jiang F."/>
            <person name="Liu H."/>
            <person name="Zhao H."/>
            <person name="Xu D."/>
            <person name="Zhang Y."/>
        </authorList>
    </citation>
    <scope>NUCLEOTIDE SEQUENCE [LARGE SCALE GENOMIC DNA]</scope>
    <source>
        <strain evidence="2">cv. Punajuju</strain>
    </source>
</reference>
<accession>A0ACB9AK44</accession>
<sequence>MRYDRPNKAVNWLIKKAKATIDELAELPAWKPTATTAITTPNSTTIAEFEQNQDQQNSNHHQLNHFEQHPDDSIVDNQIGNSQKSSFLPPSLDFDSITDTIKSDSPEPPPTKRASDFTDDDDDNVVGGVV</sequence>
<protein>
    <submittedName>
        <fullName evidence="1">Uncharacterized protein</fullName>
    </submittedName>
</protein>
<gene>
    <name evidence="1" type="ORF">L2E82_39494</name>
</gene>
<comment type="caution">
    <text evidence="1">The sequence shown here is derived from an EMBL/GenBank/DDBJ whole genome shotgun (WGS) entry which is preliminary data.</text>
</comment>
<keyword evidence="2" id="KW-1185">Reference proteome</keyword>
<dbReference type="EMBL" id="CM042015">
    <property type="protein sequence ID" value="KAI3709728.1"/>
    <property type="molecule type" value="Genomic_DNA"/>
</dbReference>
<proteinExistence type="predicted"/>
<evidence type="ECO:0000313" key="1">
    <source>
        <dbReference type="EMBL" id="KAI3709728.1"/>
    </source>
</evidence>
<name>A0ACB9AK44_CICIN</name>
<reference evidence="1 2" key="2">
    <citation type="journal article" date="2022" name="Mol. Ecol. Resour.">
        <title>The genomes of chicory, endive, great burdock and yacon provide insights into Asteraceae paleo-polyploidization history and plant inulin production.</title>
        <authorList>
            <person name="Fan W."/>
            <person name="Wang S."/>
            <person name="Wang H."/>
            <person name="Wang A."/>
            <person name="Jiang F."/>
            <person name="Liu H."/>
            <person name="Zhao H."/>
            <person name="Xu D."/>
            <person name="Zhang Y."/>
        </authorList>
    </citation>
    <scope>NUCLEOTIDE SEQUENCE [LARGE SCALE GENOMIC DNA]</scope>
    <source>
        <strain evidence="2">cv. Punajuju</strain>
        <tissue evidence="1">Leaves</tissue>
    </source>
</reference>
<evidence type="ECO:0000313" key="2">
    <source>
        <dbReference type="Proteomes" id="UP001055811"/>
    </source>
</evidence>